<dbReference type="PANTHER" id="PTHR43537:SF5">
    <property type="entry name" value="UXU OPERON TRANSCRIPTIONAL REGULATOR"/>
    <property type="match status" value="1"/>
</dbReference>
<comment type="caution">
    <text evidence="5">The sequence shown here is derived from an EMBL/GenBank/DDBJ whole genome shotgun (WGS) entry which is preliminary data.</text>
</comment>
<dbReference type="SMART" id="SM00345">
    <property type="entry name" value="HTH_GNTR"/>
    <property type="match status" value="1"/>
</dbReference>
<dbReference type="Proteomes" id="UP000263273">
    <property type="component" value="Unassembled WGS sequence"/>
</dbReference>
<evidence type="ECO:0000256" key="1">
    <source>
        <dbReference type="ARBA" id="ARBA00023015"/>
    </source>
</evidence>
<reference evidence="5 6" key="1">
    <citation type="journal article" date="2018" name="Nat. Biotechnol.">
        <title>A standardized bacterial taxonomy based on genome phylogeny substantially revises the tree of life.</title>
        <authorList>
            <person name="Parks D.H."/>
            <person name="Chuvochina M."/>
            <person name="Waite D.W."/>
            <person name="Rinke C."/>
            <person name="Skarshewski A."/>
            <person name="Chaumeil P.A."/>
            <person name="Hugenholtz P."/>
        </authorList>
    </citation>
    <scope>NUCLEOTIDE SEQUENCE [LARGE SCALE GENOMIC DNA]</scope>
    <source>
        <strain evidence="5">UBA10948</strain>
    </source>
</reference>
<dbReference type="PROSITE" id="PS50949">
    <property type="entry name" value="HTH_GNTR"/>
    <property type="match status" value="1"/>
</dbReference>
<dbReference type="InterPro" id="IPR000524">
    <property type="entry name" value="Tscrpt_reg_HTH_GntR"/>
</dbReference>
<proteinExistence type="predicted"/>
<keyword evidence="1" id="KW-0805">Transcription regulation</keyword>
<dbReference type="InterPro" id="IPR011711">
    <property type="entry name" value="GntR_C"/>
</dbReference>
<gene>
    <name evidence="5" type="ORF">DDZ44_09090</name>
</gene>
<accession>A0A354Z0T5</accession>
<evidence type="ECO:0000313" key="5">
    <source>
        <dbReference type="EMBL" id="HBK54077.1"/>
    </source>
</evidence>
<sequence length="243" mass="27981">MNQRQETSRSREIVKVITSGIQRGTITPGERLPSQVEMAELFGVSRTVIREAIKVLEGQGIVSSIRGSGIYVNPLIDISLEDSHSGDHANYFCMRDILEVGRQLWYQALDLVVQNAGDEEIEAIASATRTFYKRFADDTNIKERYIHETSFGLTLTKHSHNPLLHKIMVEFFQITSDVDYEVIADNKKYREILEIDLKIVEALEERNSRRAVFYGQERDRVIEQILAKNNKLLEQTYHVRLLP</sequence>
<dbReference type="PRINTS" id="PR00035">
    <property type="entry name" value="HTHGNTR"/>
</dbReference>
<dbReference type="Pfam" id="PF07729">
    <property type="entry name" value="FCD"/>
    <property type="match status" value="1"/>
</dbReference>
<dbReference type="InterPro" id="IPR036388">
    <property type="entry name" value="WH-like_DNA-bd_sf"/>
</dbReference>
<evidence type="ECO:0000313" key="6">
    <source>
        <dbReference type="Proteomes" id="UP000263273"/>
    </source>
</evidence>
<dbReference type="GO" id="GO:0003700">
    <property type="term" value="F:DNA-binding transcription factor activity"/>
    <property type="evidence" value="ECO:0007669"/>
    <property type="project" value="InterPro"/>
</dbReference>
<dbReference type="Gene3D" id="1.10.10.10">
    <property type="entry name" value="Winged helix-like DNA-binding domain superfamily/Winged helix DNA-binding domain"/>
    <property type="match status" value="1"/>
</dbReference>
<evidence type="ECO:0000256" key="2">
    <source>
        <dbReference type="ARBA" id="ARBA00023125"/>
    </source>
</evidence>
<dbReference type="GO" id="GO:0003677">
    <property type="term" value="F:DNA binding"/>
    <property type="evidence" value="ECO:0007669"/>
    <property type="project" value="UniProtKB-KW"/>
</dbReference>
<dbReference type="PANTHER" id="PTHR43537">
    <property type="entry name" value="TRANSCRIPTIONAL REGULATOR, GNTR FAMILY"/>
    <property type="match status" value="1"/>
</dbReference>
<dbReference type="Gene3D" id="1.20.120.530">
    <property type="entry name" value="GntR ligand-binding domain-like"/>
    <property type="match status" value="1"/>
</dbReference>
<feature type="domain" description="HTH gntR-type" evidence="4">
    <location>
        <begin position="7"/>
        <end position="75"/>
    </location>
</feature>
<organism evidence="5 6">
    <name type="scientific">Syntrophomonas wolfei</name>
    <dbReference type="NCBI Taxonomy" id="863"/>
    <lineage>
        <taxon>Bacteria</taxon>
        <taxon>Bacillati</taxon>
        <taxon>Bacillota</taxon>
        <taxon>Clostridia</taxon>
        <taxon>Eubacteriales</taxon>
        <taxon>Syntrophomonadaceae</taxon>
        <taxon>Syntrophomonas</taxon>
    </lineage>
</organism>
<dbReference type="Pfam" id="PF00392">
    <property type="entry name" value="GntR"/>
    <property type="match status" value="1"/>
</dbReference>
<dbReference type="EMBL" id="DNZF01000199">
    <property type="protein sequence ID" value="HBK54077.1"/>
    <property type="molecule type" value="Genomic_DNA"/>
</dbReference>
<dbReference type="CDD" id="cd07377">
    <property type="entry name" value="WHTH_GntR"/>
    <property type="match status" value="1"/>
</dbReference>
<keyword evidence="2" id="KW-0238">DNA-binding</keyword>
<dbReference type="InterPro" id="IPR008920">
    <property type="entry name" value="TF_FadR/GntR_C"/>
</dbReference>
<dbReference type="AlphaFoldDB" id="A0A354Z0T5"/>
<dbReference type="SUPFAM" id="SSF46785">
    <property type="entry name" value="Winged helix' DNA-binding domain"/>
    <property type="match status" value="1"/>
</dbReference>
<name>A0A354Z0T5_9FIRM</name>
<dbReference type="SUPFAM" id="SSF48008">
    <property type="entry name" value="GntR ligand-binding domain-like"/>
    <property type="match status" value="1"/>
</dbReference>
<dbReference type="InterPro" id="IPR036390">
    <property type="entry name" value="WH_DNA-bd_sf"/>
</dbReference>
<keyword evidence="3" id="KW-0804">Transcription</keyword>
<protein>
    <recommendedName>
        <fullName evidence="4">HTH gntR-type domain-containing protein</fullName>
    </recommendedName>
</protein>
<evidence type="ECO:0000256" key="3">
    <source>
        <dbReference type="ARBA" id="ARBA00023163"/>
    </source>
</evidence>
<evidence type="ECO:0000259" key="4">
    <source>
        <dbReference type="PROSITE" id="PS50949"/>
    </source>
</evidence>